<dbReference type="Proteomes" id="UP001209540">
    <property type="component" value="Unassembled WGS sequence"/>
</dbReference>
<proteinExistence type="predicted"/>
<accession>A0AAD5JY43</accession>
<keyword evidence="3" id="KW-1185">Reference proteome</keyword>
<dbReference type="EMBL" id="JAIXMP010000017">
    <property type="protein sequence ID" value="KAI9259567.1"/>
    <property type="molecule type" value="Genomic_DNA"/>
</dbReference>
<comment type="caution">
    <text evidence="2">The sequence shown here is derived from an EMBL/GenBank/DDBJ whole genome shotgun (WGS) entry which is preliminary data.</text>
</comment>
<keyword evidence="1" id="KW-0472">Membrane</keyword>
<evidence type="ECO:0000313" key="3">
    <source>
        <dbReference type="Proteomes" id="UP001209540"/>
    </source>
</evidence>
<reference evidence="2" key="1">
    <citation type="journal article" date="2022" name="IScience">
        <title>Evolution of zygomycete secretomes and the origins of terrestrial fungal ecologies.</title>
        <authorList>
            <person name="Chang Y."/>
            <person name="Wang Y."/>
            <person name="Mondo S."/>
            <person name="Ahrendt S."/>
            <person name="Andreopoulos W."/>
            <person name="Barry K."/>
            <person name="Beard J."/>
            <person name="Benny G.L."/>
            <person name="Blankenship S."/>
            <person name="Bonito G."/>
            <person name="Cuomo C."/>
            <person name="Desiro A."/>
            <person name="Gervers K.A."/>
            <person name="Hundley H."/>
            <person name="Kuo A."/>
            <person name="LaButti K."/>
            <person name="Lang B.F."/>
            <person name="Lipzen A."/>
            <person name="O'Donnell K."/>
            <person name="Pangilinan J."/>
            <person name="Reynolds N."/>
            <person name="Sandor L."/>
            <person name="Smith M.E."/>
            <person name="Tsang A."/>
            <person name="Grigoriev I.V."/>
            <person name="Stajich J.E."/>
            <person name="Spatafora J.W."/>
        </authorList>
    </citation>
    <scope>NUCLEOTIDE SEQUENCE</scope>
    <source>
        <strain evidence="2">RSA 2281</strain>
    </source>
</reference>
<evidence type="ECO:0000256" key="1">
    <source>
        <dbReference type="SAM" id="Phobius"/>
    </source>
</evidence>
<feature type="transmembrane region" description="Helical" evidence="1">
    <location>
        <begin position="31"/>
        <end position="53"/>
    </location>
</feature>
<evidence type="ECO:0000313" key="2">
    <source>
        <dbReference type="EMBL" id="KAI9259567.1"/>
    </source>
</evidence>
<sequence length="54" mass="6366">MVPSSFIIYITLLLLPHTLLSLQLPFNHFIILLELFMHHSYFFKAAFIISLTCR</sequence>
<name>A0AAD5JY43_9FUNG</name>
<gene>
    <name evidence="2" type="ORF">BDA99DRAFT_513565</name>
</gene>
<keyword evidence="1" id="KW-0812">Transmembrane</keyword>
<protein>
    <submittedName>
        <fullName evidence="2">Uncharacterized protein</fullName>
    </submittedName>
</protein>
<reference evidence="2" key="2">
    <citation type="submission" date="2023-02" db="EMBL/GenBank/DDBJ databases">
        <authorList>
            <consortium name="DOE Joint Genome Institute"/>
            <person name="Mondo S.J."/>
            <person name="Chang Y."/>
            <person name="Wang Y."/>
            <person name="Ahrendt S."/>
            <person name="Andreopoulos W."/>
            <person name="Barry K."/>
            <person name="Beard J."/>
            <person name="Benny G.L."/>
            <person name="Blankenship S."/>
            <person name="Bonito G."/>
            <person name="Cuomo C."/>
            <person name="Desiro A."/>
            <person name="Gervers K.A."/>
            <person name="Hundley H."/>
            <person name="Kuo A."/>
            <person name="LaButti K."/>
            <person name="Lang B.F."/>
            <person name="Lipzen A."/>
            <person name="O'Donnell K."/>
            <person name="Pangilinan J."/>
            <person name="Reynolds N."/>
            <person name="Sandor L."/>
            <person name="Smith M.W."/>
            <person name="Tsang A."/>
            <person name="Grigoriev I.V."/>
            <person name="Stajich J.E."/>
            <person name="Spatafora J.W."/>
        </authorList>
    </citation>
    <scope>NUCLEOTIDE SEQUENCE</scope>
    <source>
        <strain evidence="2">RSA 2281</strain>
    </source>
</reference>
<keyword evidence="1" id="KW-1133">Transmembrane helix</keyword>
<dbReference type="AlphaFoldDB" id="A0AAD5JY43"/>
<organism evidence="2 3">
    <name type="scientific">Phascolomyces articulosus</name>
    <dbReference type="NCBI Taxonomy" id="60185"/>
    <lineage>
        <taxon>Eukaryota</taxon>
        <taxon>Fungi</taxon>
        <taxon>Fungi incertae sedis</taxon>
        <taxon>Mucoromycota</taxon>
        <taxon>Mucoromycotina</taxon>
        <taxon>Mucoromycetes</taxon>
        <taxon>Mucorales</taxon>
        <taxon>Lichtheimiaceae</taxon>
        <taxon>Phascolomyces</taxon>
    </lineage>
</organism>